<dbReference type="GO" id="GO:0003676">
    <property type="term" value="F:nucleic acid binding"/>
    <property type="evidence" value="ECO:0007669"/>
    <property type="project" value="InterPro"/>
</dbReference>
<dbReference type="STRING" id="691883.A0A058Z481"/>
<dbReference type="GO" id="GO:0008270">
    <property type="term" value="F:zinc ion binding"/>
    <property type="evidence" value="ECO:0007669"/>
    <property type="project" value="UniProtKB-KW"/>
</dbReference>
<dbReference type="SMART" id="SM00343">
    <property type="entry name" value="ZnF_C2HC"/>
    <property type="match status" value="3"/>
</dbReference>
<keyword evidence="1" id="KW-0863">Zinc-finger</keyword>
<dbReference type="eggNOG" id="KOG4400">
    <property type="taxonomic scope" value="Eukaryota"/>
</dbReference>
<dbReference type="AlphaFoldDB" id="A0A058Z481"/>
<dbReference type="GeneID" id="20529974"/>
<dbReference type="InterPro" id="IPR042246">
    <property type="entry name" value="ZCCHC9"/>
</dbReference>
<dbReference type="GO" id="GO:0005730">
    <property type="term" value="C:nucleolus"/>
    <property type="evidence" value="ECO:0007669"/>
    <property type="project" value="TreeGrafter"/>
</dbReference>
<accession>A0A058Z481</accession>
<evidence type="ECO:0000256" key="1">
    <source>
        <dbReference type="PROSITE-ProRule" id="PRU00047"/>
    </source>
</evidence>
<dbReference type="EMBL" id="KB932209">
    <property type="protein sequence ID" value="KCV68332.1"/>
    <property type="molecule type" value="Genomic_DNA"/>
</dbReference>
<keyword evidence="5" id="KW-1185">Reference proteome</keyword>
<dbReference type="OrthoDB" id="3863715at2759"/>
<evidence type="ECO:0000313" key="5">
    <source>
        <dbReference type="Proteomes" id="UP000030693"/>
    </source>
</evidence>
<dbReference type="PANTHER" id="PTHR46242">
    <property type="entry name" value="ZINC FINGER CCHC DOMAIN-CONTAINING PROTEIN 9 ZCCHC9"/>
    <property type="match status" value="1"/>
</dbReference>
<dbReference type="Pfam" id="PF00098">
    <property type="entry name" value="zf-CCHC"/>
    <property type="match status" value="1"/>
</dbReference>
<gene>
    <name evidence="4" type="ORF">H696_05249</name>
</gene>
<organism evidence="4">
    <name type="scientific">Fonticula alba</name>
    <name type="common">Slime mold</name>
    <dbReference type="NCBI Taxonomy" id="691883"/>
    <lineage>
        <taxon>Eukaryota</taxon>
        <taxon>Rotosphaerida</taxon>
        <taxon>Fonticulaceae</taxon>
        <taxon>Fonticula</taxon>
    </lineage>
</organism>
<feature type="region of interest" description="Disordered" evidence="2">
    <location>
        <begin position="217"/>
        <end position="239"/>
    </location>
</feature>
<feature type="compositionally biased region" description="Low complexity" evidence="2">
    <location>
        <begin position="56"/>
        <end position="70"/>
    </location>
</feature>
<feature type="region of interest" description="Disordered" evidence="2">
    <location>
        <begin position="1"/>
        <end position="78"/>
    </location>
</feature>
<feature type="domain" description="CCHC-type" evidence="3">
    <location>
        <begin position="156"/>
        <end position="171"/>
    </location>
</feature>
<dbReference type="Gene3D" id="4.10.60.10">
    <property type="entry name" value="Zinc finger, CCHC-type"/>
    <property type="match status" value="2"/>
</dbReference>
<feature type="compositionally biased region" description="Low complexity" evidence="2">
    <location>
        <begin position="223"/>
        <end position="239"/>
    </location>
</feature>
<evidence type="ECO:0000259" key="3">
    <source>
        <dbReference type="PROSITE" id="PS50158"/>
    </source>
</evidence>
<proteinExistence type="predicted"/>
<dbReference type="InterPro" id="IPR036875">
    <property type="entry name" value="Znf_CCHC_sf"/>
</dbReference>
<dbReference type="RefSeq" id="XP_009497386.1">
    <property type="nucleotide sequence ID" value="XM_009499111.1"/>
</dbReference>
<feature type="domain" description="CCHC-type" evidence="3">
    <location>
        <begin position="89"/>
        <end position="103"/>
    </location>
</feature>
<keyword evidence="1" id="KW-0479">Metal-binding</keyword>
<evidence type="ECO:0000256" key="2">
    <source>
        <dbReference type="SAM" id="MobiDB-lite"/>
    </source>
</evidence>
<name>A0A058Z481_FONAL</name>
<protein>
    <recommendedName>
        <fullName evidence="3">CCHC-type domain-containing protein</fullName>
    </recommendedName>
</protein>
<dbReference type="PROSITE" id="PS50158">
    <property type="entry name" value="ZF_CCHC"/>
    <property type="match status" value="2"/>
</dbReference>
<dbReference type="SUPFAM" id="SSF57756">
    <property type="entry name" value="Retrovirus zinc finger-like domains"/>
    <property type="match status" value="2"/>
</dbReference>
<keyword evidence="1" id="KW-0862">Zinc</keyword>
<sequence>MTRVTRMFGAPKKSFEDSTSWDEFQRQRKAAGPPPKTAAEAVAQRKALRAQKAKEQMASPSAGASAGPMSKAERERERRRLRAAKKTICFQCRERGHAVRDCPLTAGGVAGVDGADRKLMQEAGAAVSGICFHCGADDHVTRSCTASVKNFGFALCFTCGQQGHLSGACEKNPNGLYPDAKLARAQERKGPANTDGFDLSKELIDQDPDLQLGVVSNHKRGDGTPVGSAVSGAGAGATAPAAPVAKKPVRVVKF</sequence>
<evidence type="ECO:0000313" key="4">
    <source>
        <dbReference type="EMBL" id="KCV68332.1"/>
    </source>
</evidence>
<dbReference type="PANTHER" id="PTHR46242:SF1">
    <property type="entry name" value="ZINC FINGER CCHC DOMAIN-CONTAINING PROTEIN 9"/>
    <property type="match status" value="1"/>
</dbReference>
<dbReference type="InterPro" id="IPR001878">
    <property type="entry name" value="Znf_CCHC"/>
</dbReference>
<reference evidence="4" key="1">
    <citation type="submission" date="2013-04" db="EMBL/GenBank/DDBJ databases">
        <title>The Genome Sequence of Fonticula alba ATCC 38817.</title>
        <authorList>
            <consortium name="The Broad Institute Genomics Platform"/>
            <person name="Russ C."/>
            <person name="Cuomo C."/>
            <person name="Burger G."/>
            <person name="Gray M.W."/>
            <person name="Holland P.W.H."/>
            <person name="King N."/>
            <person name="Lang F.B.F."/>
            <person name="Roger A.J."/>
            <person name="Ruiz-Trillo I."/>
            <person name="Brown M."/>
            <person name="Walker B."/>
            <person name="Young S."/>
            <person name="Zeng Q."/>
            <person name="Gargeya S."/>
            <person name="Fitzgerald M."/>
            <person name="Haas B."/>
            <person name="Abouelleil A."/>
            <person name="Allen A.W."/>
            <person name="Alvarado L."/>
            <person name="Arachchi H.M."/>
            <person name="Berlin A.M."/>
            <person name="Chapman S.B."/>
            <person name="Gainer-Dewar J."/>
            <person name="Goldberg J."/>
            <person name="Griggs A."/>
            <person name="Gujja S."/>
            <person name="Hansen M."/>
            <person name="Howarth C."/>
            <person name="Imamovic A."/>
            <person name="Ireland A."/>
            <person name="Larimer J."/>
            <person name="McCowan C."/>
            <person name="Murphy C."/>
            <person name="Pearson M."/>
            <person name="Poon T.W."/>
            <person name="Priest M."/>
            <person name="Roberts A."/>
            <person name="Saif S."/>
            <person name="Shea T."/>
            <person name="Sisk P."/>
            <person name="Sykes S."/>
            <person name="Wortman J."/>
            <person name="Nusbaum C."/>
            <person name="Birren B."/>
        </authorList>
    </citation>
    <scope>NUCLEOTIDE SEQUENCE [LARGE SCALE GENOMIC DNA]</scope>
    <source>
        <strain evidence="4">ATCC 38817</strain>
    </source>
</reference>
<dbReference type="Proteomes" id="UP000030693">
    <property type="component" value="Unassembled WGS sequence"/>
</dbReference>